<gene>
    <name evidence="3" type="primary">Q5D6D3</name>
</gene>
<dbReference type="AlphaFoldDB" id="A0A5K1K5E6"/>
<protein>
    <submittedName>
        <fullName evidence="3">Nonribosomal peptide synthetase 6 (NPRS 6) )</fullName>
        <ecNumber evidence="3">6.3.2.-</ecNumber>
    </submittedName>
</protein>
<evidence type="ECO:0000313" key="3">
    <source>
        <dbReference type="EMBL" id="VWP01304.1"/>
    </source>
</evidence>
<dbReference type="InterPro" id="IPR018289">
    <property type="entry name" value="MULE_transposase_dom"/>
</dbReference>
<feature type="compositionally biased region" description="Basic and acidic residues" evidence="1">
    <location>
        <begin position="65"/>
        <end position="77"/>
    </location>
</feature>
<organism evidence="3">
    <name type="scientific">Ganoderma boninense</name>
    <dbReference type="NCBI Taxonomy" id="34458"/>
    <lineage>
        <taxon>Eukaryota</taxon>
        <taxon>Fungi</taxon>
        <taxon>Dikarya</taxon>
        <taxon>Basidiomycota</taxon>
        <taxon>Agaricomycotina</taxon>
        <taxon>Agaricomycetes</taxon>
        <taxon>Polyporales</taxon>
        <taxon>Polyporaceae</taxon>
        <taxon>Ganoderma</taxon>
    </lineage>
</organism>
<feature type="region of interest" description="Disordered" evidence="1">
    <location>
        <begin position="1"/>
        <end position="28"/>
    </location>
</feature>
<evidence type="ECO:0000259" key="2">
    <source>
        <dbReference type="Pfam" id="PF10551"/>
    </source>
</evidence>
<dbReference type="EC" id="6.3.2.-" evidence="3"/>
<accession>A0A5K1K5E6</accession>
<name>A0A5K1K5E6_9APHY</name>
<reference evidence="3" key="1">
    <citation type="submission" date="2019-10" db="EMBL/GenBank/DDBJ databases">
        <authorList>
            <person name="Nor Muhammad N."/>
        </authorList>
    </citation>
    <scope>NUCLEOTIDE SEQUENCE</scope>
</reference>
<dbReference type="EMBL" id="LR729266">
    <property type="protein sequence ID" value="VWP01304.1"/>
    <property type="molecule type" value="Genomic_DNA"/>
</dbReference>
<feature type="domain" description="MULE transposase" evidence="2">
    <location>
        <begin position="339"/>
        <end position="433"/>
    </location>
</feature>
<sequence length="551" mass="61918">MSSTGDPPSSNTLPTDSAEAGTQKCSGCACTRPVTEFPFKKKGAGAHDARTKTCGDCTTRKQAWRTKERAEEADGGKKQPLGGNKHKARSDALEQVPLGSFLAFLEEKGKVCDIEALVLASNVAGERRKRADTLAELIWKRLELRFIYHSKHELSTSNQSETTFVYNCAQNAKRQKKSKKVADPKKHRDKDAMDGFDCHGWLSIRVTDNSDVVAVTLTHCLSHVPYCPIDLPDDVVTFISENPNQTVSQLWTEILKKHPKPAFSRATVYARWAQNDRKFWKRDDDEVQSATALLREALELPDGPQIEPIELPNEDGFTGLAFALPQLLGQWGGRIHELALDSTFNTNGSGFELYALLGEVYGSGLPLAYLLLRSSDGEKGGKERYLTRFLTTVRDRWHLNAVFTLTDKDWSEINACRAVFPWAKHQLCYWHVLRAIKTRLAILRRMPAFYRAEEAHTEFSWISEDFVPQQQQTNPDTPAFIPATQAIPTIRLRFNGELVSLWPEMPPQSTLFVDAVTDAEGEAMQLEAEELPVRVEQELEKDEQDAEDGPD</sequence>
<dbReference type="Pfam" id="PF10551">
    <property type="entry name" value="MULE"/>
    <property type="match status" value="1"/>
</dbReference>
<evidence type="ECO:0000256" key="1">
    <source>
        <dbReference type="SAM" id="MobiDB-lite"/>
    </source>
</evidence>
<feature type="region of interest" description="Disordered" evidence="1">
    <location>
        <begin position="65"/>
        <end position="87"/>
    </location>
</feature>
<dbReference type="GO" id="GO:0016874">
    <property type="term" value="F:ligase activity"/>
    <property type="evidence" value="ECO:0007669"/>
    <property type="project" value="UniProtKB-KW"/>
</dbReference>
<proteinExistence type="predicted"/>
<keyword evidence="3" id="KW-0436">Ligase</keyword>
<feature type="compositionally biased region" description="Polar residues" evidence="1">
    <location>
        <begin position="1"/>
        <end position="15"/>
    </location>
</feature>